<dbReference type="EMBL" id="JAKNAX010000073">
    <property type="protein sequence ID" value="MDE1348073.1"/>
    <property type="molecule type" value="Genomic_DNA"/>
</dbReference>
<keyword evidence="1" id="KW-0175">Coiled coil</keyword>
<sequence length="425" mass="45932">MRREWEKSSAALKTAESRNFAPLGTSVPSVQSSLQPESIQETTKEKVERQRKERLEQSEKNWVKIQDQQKNTEEFMLGWMQSSATQPQAQLWASLFSSETTESQKQLIKICNEHLNEPVRKGEIVVIPSSKPLKDKDKNLLSELIEEAKIASQELGKLLDAEIATLNRHFELFSYELDKRISEDGMPTTYHAQVSLGVGATAAYVEQHLKNVNNVLLEINDLYVSQVAMASRTGGVNYGSFTAERAELFKKLDGSFSMLSKRSVSLPIYTQVKRNLKLSTKSVVHNADEILKKGYVGNLGKRIANISIGIQAARGLGYIGLTIGAISGLDNIHTACSIEDNGQCEKTVTREVAGFLGGWYGGVQGGSIGVAAALLIVGVTASAPVLAIAAIGGAITGGAIGGIAGSTAGKAAGDAINFIYEWVTE</sequence>
<proteinExistence type="predicted"/>
<organism evidence="3 4">
    <name type="scientific">Vibrio aestuarianus</name>
    <dbReference type="NCBI Taxonomy" id="28171"/>
    <lineage>
        <taxon>Bacteria</taxon>
        <taxon>Pseudomonadati</taxon>
        <taxon>Pseudomonadota</taxon>
        <taxon>Gammaproteobacteria</taxon>
        <taxon>Vibrionales</taxon>
        <taxon>Vibrionaceae</taxon>
        <taxon>Vibrio</taxon>
    </lineage>
</organism>
<evidence type="ECO:0000313" key="3">
    <source>
        <dbReference type="EMBL" id="MDE1348073.1"/>
    </source>
</evidence>
<evidence type="ECO:0000256" key="2">
    <source>
        <dbReference type="SAM" id="MobiDB-lite"/>
    </source>
</evidence>
<dbReference type="RefSeq" id="WP_274676294.1">
    <property type="nucleotide sequence ID" value="NZ_JAKNAX010000073.1"/>
</dbReference>
<name>A0A9X4IYF5_9VIBR</name>
<evidence type="ECO:0000313" key="4">
    <source>
        <dbReference type="Proteomes" id="UP001140978"/>
    </source>
</evidence>
<evidence type="ECO:0000256" key="1">
    <source>
        <dbReference type="SAM" id="Coils"/>
    </source>
</evidence>
<dbReference type="AlphaFoldDB" id="A0A9X4IYF5"/>
<feature type="region of interest" description="Disordered" evidence="2">
    <location>
        <begin position="1"/>
        <end position="48"/>
    </location>
</feature>
<protein>
    <recommendedName>
        <fullName evidence="5">SSU ribosomal protein S2p (SAe)</fullName>
    </recommendedName>
</protein>
<gene>
    <name evidence="3" type="ORF">L9X51_16875</name>
</gene>
<evidence type="ECO:0008006" key="5">
    <source>
        <dbReference type="Google" id="ProtNLM"/>
    </source>
</evidence>
<accession>A0A9X4IYF5</accession>
<dbReference type="Proteomes" id="UP001140978">
    <property type="component" value="Unassembled WGS sequence"/>
</dbReference>
<feature type="compositionally biased region" description="Polar residues" evidence="2">
    <location>
        <begin position="26"/>
        <end position="41"/>
    </location>
</feature>
<reference evidence="3" key="1">
    <citation type="submission" date="2022-02" db="EMBL/GenBank/DDBJ databases">
        <title>Emergence and expansion in Europe of a Vibrio aestuarianus clonal complex pathogenic for oysters.</title>
        <authorList>
            <person name="Mesnil A."/>
            <person name="Travers M.-A."/>
        </authorList>
    </citation>
    <scope>NUCLEOTIDE SEQUENCE</scope>
    <source>
        <strain evidence="3">19_064_15T1</strain>
    </source>
</reference>
<comment type="caution">
    <text evidence="3">The sequence shown here is derived from an EMBL/GenBank/DDBJ whole genome shotgun (WGS) entry which is preliminary data.</text>
</comment>
<feature type="coiled-coil region" evidence="1">
    <location>
        <begin position="134"/>
        <end position="161"/>
    </location>
</feature>